<reference evidence="2 3" key="1">
    <citation type="submission" date="2024-01" db="EMBL/GenBank/DDBJ databases">
        <authorList>
            <person name="Waweru B."/>
        </authorList>
    </citation>
    <scope>NUCLEOTIDE SEQUENCE [LARGE SCALE GENOMIC DNA]</scope>
</reference>
<feature type="compositionally biased region" description="Basic and acidic residues" evidence="1">
    <location>
        <begin position="46"/>
        <end position="57"/>
    </location>
</feature>
<evidence type="ECO:0000313" key="3">
    <source>
        <dbReference type="Proteomes" id="UP001314170"/>
    </source>
</evidence>
<gene>
    <name evidence="2" type="ORF">DCAF_LOCUS16168</name>
</gene>
<dbReference type="AlphaFoldDB" id="A0AAV1RZ40"/>
<dbReference type="Proteomes" id="UP001314170">
    <property type="component" value="Unassembled WGS sequence"/>
</dbReference>
<dbReference type="EMBL" id="CAWUPB010001160">
    <property type="protein sequence ID" value="CAK7341207.1"/>
    <property type="molecule type" value="Genomic_DNA"/>
</dbReference>
<protein>
    <submittedName>
        <fullName evidence="2">Uncharacterized protein</fullName>
    </submittedName>
</protein>
<proteinExistence type="predicted"/>
<feature type="compositionally biased region" description="Basic and acidic residues" evidence="1">
    <location>
        <begin position="66"/>
        <end position="88"/>
    </location>
</feature>
<comment type="caution">
    <text evidence="2">The sequence shown here is derived from an EMBL/GenBank/DDBJ whole genome shotgun (WGS) entry which is preliminary data.</text>
</comment>
<sequence length="108" mass="12808">MYSDLGRPLTLYEHAYPNSQMWKALRTEKLLRFHVMDNFLKKLEKSQEGTKVGDKAANESTQKQLIDNKFREQDREQPDTPSRYKEKIEKEGDTDIKLVITKQLFRSD</sequence>
<keyword evidence="3" id="KW-1185">Reference proteome</keyword>
<feature type="region of interest" description="Disordered" evidence="1">
    <location>
        <begin position="46"/>
        <end position="88"/>
    </location>
</feature>
<evidence type="ECO:0000256" key="1">
    <source>
        <dbReference type="SAM" id="MobiDB-lite"/>
    </source>
</evidence>
<evidence type="ECO:0000313" key="2">
    <source>
        <dbReference type="EMBL" id="CAK7341207.1"/>
    </source>
</evidence>
<accession>A0AAV1RZ40</accession>
<name>A0AAV1RZ40_9ROSI</name>
<organism evidence="2 3">
    <name type="scientific">Dovyalis caffra</name>
    <dbReference type="NCBI Taxonomy" id="77055"/>
    <lineage>
        <taxon>Eukaryota</taxon>
        <taxon>Viridiplantae</taxon>
        <taxon>Streptophyta</taxon>
        <taxon>Embryophyta</taxon>
        <taxon>Tracheophyta</taxon>
        <taxon>Spermatophyta</taxon>
        <taxon>Magnoliopsida</taxon>
        <taxon>eudicotyledons</taxon>
        <taxon>Gunneridae</taxon>
        <taxon>Pentapetalae</taxon>
        <taxon>rosids</taxon>
        <taxon>fabids</taxon>
        <taxon>Malpighiales</taxon>
        <taxon>Salicaceae</taxon>
        <taxon>Flacourtieae</taxon>
        <taxon>Dovyalis</taxon>
    </lineage>
</organism>